<comment type="catalytic activity">
    <reaction evidence="1 4">
        <text>(4aS,6R)-4a-hydroxy-L-erythro-5,6,7,8-tetrahydrobiopterin = (6R)-L-erythro-6,7-dihydrobiopterin + H2O</text>
        <dbReference type="Rhea" id="RHEA:11920"/>
        <dbReference type="ChEBI" id="CHEBI:15377"/>
        <dbReference type="ChEBI" id="CHEBI:15642"/>
        <dbReference type="ChEBI" id="CHEBI:43120"/>
        <dbReference type="EC" id="4.2.1.96"/>
    </reaction>
</comment>
<evidence type="ECO:0000256" key="3">
    <source>
        <dbReference type="ARBA" id="ARBA00023239"/>
    </source>
</evidence>
<dbReference type="PANTHER" id="PTHR12599:SF0">
    <property type="entry name" value="PTERIN-4-ALPHA-CARBINOLAMINE DEHYDRATASE"/>
    <property type="match status" value="1"/>
</dbReference>
<dbReference type="Gene3D" id="3.30.1360.20">
    <property type="entry name" value="Transcriptional coactivator/pterin dehydratase"/>
    <property type="match status" value="1"/>
</dbReference>
<dbReference type="PANTHER" id="PTHR12599">
    <property type="entry name" value="PTERIN-4-ALPHA-CARBINOLAMINE DEHYDRATASE"/>
    <property type="match status" value="1"/>
</dbReference>
<protein>
    <recommendedName>
        <fullName evidence="4">Putative pterin-4-alpha-carbinolamine dehydratase</fullName>
        <shortName evidence="4">PHS</shortName>
        <ecNumber evidence="4">4.2.1.96</ecNumber>
    </recommendedName>
    <alternativeName>
        <fullName evidence="4">4-alpha-hydroxy-tetrahydropterin dehydratase</fullName>
    </alternativeName>
    <alternativeName>
        <fullName evidence="4">Pterin carbinolamine dehydratase</fullName>
        <shortName evidence="4">PCD</shortName>
    </alternativeName>
</protein>
<organism evidence="5 6">
    <name type="scientific">Novosphingobium malaysiense</name>
    <dbReference type="NCBI Taxonomy" id="1348853"/>
    <lineage>
        <taxon>Bacteria</taxon>
        <taxon>Pseudomonadati</taxon>
        <taxon>Pseudomonadota</taxon>
        <taxon>Alphaproteobacteria</taxon>
        <taxon>Sphingomonadales</taxon>
        <taxon>Sphingomonadaceae</taxon>
        <taxon>Novosphingobium</taxon>
    </lineage>
</organism>
<dbReference type="STRING" id="1348853.LK12_14895"/>
<dbReference type="InterPro" id="IPR036428">
    <property type="entry name" value="PCD_sf"/>
</dbReference>
<comment type="similarity">
    <text evidence="2 4">Belongs to the pterin-4-alpha-carbinolamine dehydratase family.</text>
</comment>
<comment type="caution">
    <text evidence="5">The sequence shown here is derived from an EMBL/GenBank/DDBJ whole genome shotgun (WGS) entry which is preliminary data.</text>
</comment>
<evidence type="ECO:0000256" key="2">
    <source>
        <dbReference type="ARBA" id="ARBA00006472"/>
    </source>
</evidence>
<dbReference type="CDD" id="cd00914">
    <property type="entry name" value="PCD_DCoH_subfamily_b"/>
    <property type="match status" value="1"/>
</dbReference>
<dbReference type="Pfam" id="PF01329">
    <property type="entry name" value="Pterin_4a"/>
    <property type="match status" value="1"/>
</dbReference>
<dbReference type="AlphaFoldDB" id="A0A0B1ZN08"/>
<name>A0A0B1ZN08_9SPHN</name>
<gene>
    <name evidence="5" type="ORF">LK12_14895</name>
</gene>
<evidence type="ECO:0000313" key="6">
    <source>
        <dbReference type="Proteomes" id="UP000031057"/>
    </source>
</evidence>
<dbReference type="NCBIfam" id="NF002018">
    <property type="entry name" value="PRK00823.1-3"/>
    <property type="match status" value="1"/>
</dbReference>
<keyword evidence="6" id="KW-1185">Reference proteome</keyword>
<dbReference type="GO" id="GO:0008124">
    <property type="term" value="F:4-alpha-hydroxytetrahydrobiopterin dehydratase activity"/>
    <property type="evidence" value="ECO:0007669"/>
    <property type="project" value="UniProtKB-UniRule"/>
</dbReference>
<accession>A0A0B1ZN08</accession>
<proteinExistence type="inferred from homology"/>
<dbReference type="EC" id="4.2.1.96" evidence="4"/>
<dbReference type="EMBL" id="JTDI01000004">
    <property type="protein sequence ID" value="KHK90616.1"/>
    <property type="molecule type" value="Genomic_DNA"/>
</dbReference>
<dbReference type="SUPFAM" id="SSF55248">
    <property type="entry name" value="PCD-like"/>
    <property type="match status" value="1"/>
</dbReference>
<reference evidence="5 6" key="1">
    <citation type="submission" date="2014-10" db="EMBL/GenBank/DDBJ databases">
        <title>Genome sequence of Novosphingobium malaysiense MUSC 273(T).</title>
        <authorList>
            <person name="Lee L.-H."/>
        </authorList>
    </citation>
    <scope>NUCLEOTIDE SEQUENCE [LARGE SCALE GENOMIC DNA]</scope>
    <source>
        <strain evidence="5 6">MUSC 273</strain>
    </source>
</reference>
<sequence length="96" mass="10737">MAIPRLTEIERDDALKGLPGWTLSEDGLAIEIELEFGDFNEAFGFMARVALYADKADHHPEWFNVYNKVRVRLTTHDAGGLSARDVAMAQFIDGIV</sequence>
<evidence type="ECO:0000256" key="4">
    <source>
        <dbReference type="HAMAP-Rule" id="MF_00434"/>
    </source>
</evidence>
<dbReference type="RefSeq" id="WP_039285714.1">
    <property type="nucleotide sequence ID" value="NZ_JTDI01000004.1"/>
</dbReference>
<dbReference type="HAMAP" id="MF_00434">
    <property type="entry name" value="Pterin_4_alpha"/>
    <property type="match status" value="1"/>
</dbReference>
<dbReference type="Proteomes" id="UP000031057">
    <property type="component" value="Unassembled WGS sequence"/>
</dbReference>
<dbReference type="OrthoDB" id="9794987at2"/>
<dbReference type="GO" id="GO:0006729">
    <property type="term" value="P:tetrahydrobiopterin biosynthetic process"/>
    <property type="evidence" value="ECO:0007669"/>
    <property type="project" value="InterPro"/>
</dbReference>
<evidence type="ECO:0000256" key="1">
    <source>
        <dbReference type="ARBA" id="ARBA00001554"/>
    </source>
</evidence>
<evidence type="ECO:0000313" key="5">
    <source>
        <dbReference type="EMBL" id="KHK90616.1"/>
    </source>
</evidence>
<dbReference type="InterPro" id="IPR001533">
    <property type="entry name" value="Pterin_deHydtase"/>
</dbReference>
<keyword evidence="3 4" id="KW-0456">Lyase</keyword>